<evidence type="ECO:0000313" key="6">
    <source>
        <dbReference type="Proteomes" id="UP001207742"/>
    </source>
</evidence>
<dbReference type="InterPro" id="IPR009057">
    <property type="entry name" value="Homeodomain-like_sf"/>
</dbReference>
<evidence type="ECO:0000313" key="5">
    <source>
        <dbReference type="EMBL" id="MCW3485134.1"/>
    </source>
</evidence>
<dbReference type="PANTHER" id="PTHR47893">
    <property type="entry name" value="REGULATORY PROTEIN PCHR"/>
    <property type="match status" value="1"/>
</dbReference>
<feature type="domain" description="HTH araC/xylS-type" evidence="4">
    <location>
        <begin position="229"/>
        <end position="326"/>
    </location>
</feature>
<dbReference type="Pfam" id="PF12833">
    <property type="entry name" value="HTH_18"/>
    <property type="match status" value="1"/>
</dbReference>
<evidence type="ECO:0000259" key="4">
    <source>
        <dbReference type="PROSITE" id="PS01124"/>
    </source>
</evidence>
<dbReference type="PROSITE" id="PS01124">
    <property type="entry name" value="HTH_ARAC_FAMILY_2"/>
    <property type="match status" value="1"/>
</dbReference>
<dbReference type="EMBL" id="JAPDNS010000001">
    <property type="protein sequence ID" value="MCW3485134.1"/>
    <property type="molecule type" value="Genomic_DNA"/>
</dbReference>
<keyword evidence="6" id="KW-1185">Reference proteome</keyword>
<sequence>MNFILPKYLQKDITVTTIRPPYSKSGLLPFLDTVTFNGSFGCVLLQSFHKTDFAIYQHVFRMKQQVSVKVEARQPMITLSYVLKGIIPCNLNGFGKAMLAEGWYHLYYVPVGKHTAAMPCGEAVVFQINFNQELIQELGNKYEVLRDVCENVMNESGKGVQQMAAEITPRIKEILNGIYNCNLEDAELELFLRARIYDLLLLYLEELSAAKRSFNTRYHFSKEDLQALHEISTLLQERIHEPINQQVLARYVHLHPKKLAEGFRLMYGVTIHEWVSRARIDKAKKLLKESSIPIGEIALELGYTTTSIFTRAFKGMVGCTPKHYRK</sequence>
<dbReference type="RefSeq" id="WP_264731218.1">
    <property type="nucleotide sequence ID" value="NZ_JAPDNR010000001.1"/>
</dbReference>
<dbReference type="PRINTS" id="PR00032">
    <property type="entry name" value="HTHARAC"/>
</dbReference>
<evidence type="ECO:0000256" key="3">
    <source>
        <dbReference type="ARBA" id="ARBA00023163"/>
    </source>
</evidence>
<accession>A0ABT3IMC9</accession>
<keyword evidence="1" id="KW-0805">Transcription regulation</keyword>
<dbReference type="SMART" id="SM00342">
    <property type="entry name" value="HTH_ARAC"/>
    <property type="match status" value="1"/>
</dbReference>
<evidence type="ECO:0000256" key="2">
    <source>
        <dbReference type="ARBA" id="ARBA00023125"/>
    </source>
</evidence>
<dbReference type="InterPro" id="IPR018060">
    <property type="entry name" value="HTH_AraC"/>
</dbReference>
<comment type="caution">
    <text evidence="5">The sequence shown here is derived from an EMBL/GenBank/DDBJ whole genome shotgun (WGS) entry which is preliminary data.</text>
</comment>
<dbReference type="Gene3D" id="1.10.10.60">
    <property type="entry name" value="Homeodomain-like"/>
    <property type="match status" value="2"/>
</dbReference>
<dbReference type="Proteomes" id="UP001207742">
    <property type="component" value="Unassembled WGS sequence"/>
</dbReference>
<dbReference type="InterPro" id="IPR020449">
    <property type="entry name" value="Tscrpt_reg_AraC-type_HTH"/>
</dbReference>
<keyword evidence="3" id="KW-0804">Transcription</keyword>
<dbReference type="InterPro" id="IPR053142">
    <property type="entry name" value="PchR_regulatory_protein"/>
</dbReference>
<dbReference type="PANTHER" id="PTHR47893:SF1">
    <property type="entry name" value="REGULATORY PROTEIN PCHR"/>
    <property type="match status" value="1"/>
</dbReference>
<gene>
    <name evidence="5" type="ORF">OL497_14590</name>
</gene>
<organism evidence="5 6">
    <name type="scientific">Chitinophaga nivalis</name>
    <dbReference type="NCBI Taxonomy" id="2991709"/>
    <lineage>
        <taxon>Bacteria</taxon>
        <taxon>Pseudomonadati</taxon>
        <taxon>Bacteroidota</taxon>
        <taxon>Chitinophagia</taxon>
        <taxon>Chitinophagales</taxon>
        <taxon>Chitinophagaceae</taxon>
        <taxon>Chitinophaga</taxon>
    </lineage>
</organism>
<name>A0ABT3IMC9_9BACT</name>
<evidence type="ECO:0000256" key="1">
    <source>
        <dbReference type="ARBA" id="ARBA00023015"/>
    </source>
</evidence>
<reference evidence="5 6" key="1">
    <citation type="submission" date="2022-10" db="EMBL/GenBank/DDBJ databases">
        <title>Chitinophaga nivalis PC15 sp. nov., isolated from Pyeongchang county, South Korea.</title>
        <authorList>
            <person name="Trinh H.N."/>
        </authorList>
    </citation>
    <scope>NUCLEOTIDE SEQUENCE [LARGE SCALE GENOMIC DNA]</scope>
    <source>
        <strain evidence="5 6">PC14</strain>
    </source>
</reference>
<protein>
    <submittedName>
        <fullName evidence="5">AraC family transcriptional regulator</fullName>
    </submittedName>
</protein>
<keyword evidence="2" id="KW-0238">DNA-binding</keyword>
<proteinExistence type="predicted"/>
<dbReference type="SUPFAM" id="SSF46689">
    <property type="entry name" value="Homeodomain-like"/>
    <property type="match status" value="1"/>
</dbReference>